<dbReference type="PANTHER" id="PTHR27009">
    <property type="entry name" value="RUST RESISTANCE KINASE LR10-RELATED"/>
    <property type="match status" value="1"/>
</dbReference>
<keyword evidence="11" id="KW-0325">Glycoprotein</keyword>
<dbReference type="GO" id="GO:0004674">
    <property type="term" value="F:protein serine/threonine kinase activity"/>
    <property type="evidence" value="ECO:0007669"/>
    <property type="project" value="UniProtKB-KW"/>
</dbReference>
<dbReference type="InterPro" id="IPR025287">
    <property type="entry name" value="WAK_GUB"/>
</dbReference>
<keyword evidence="5 14" id="KW-0732">Signal</keyword>
<keyword evidence="2" id="KW-0723">Serine/threonine-protein kinase</keyword>
<evidence type="ECO:0000256" key="10">
    <source>
        <dbReference type="ARBA" id="ARBA00023136"/>
    </source>
</evidence>
<dbReference type="GO" id="GO:0016020">
    <property type="term" value="C:membrane"/>
    <property type="evidence" value="ECO:0007669"/>
    <property type="project" value="UniProtKB-SubCell"/>
</dbReference>
<dbReference type="InterPro" id="IPR045874">
    <property type="entry name" value="LRK10/LRL21-25-like"/>
</dbReference>
<dbReference type="Pfam" id="PF00069">
    <property type="entry name" value="Pkinase"/>
    <property type="match status" value="1"/>
</dbReference>
<evidence type="ECO:0000256" key="1">
    <source>
        <dbReference type="ARBA" id="ARBA00004479"/>
    </source>
</evidence>
<dbReference type="GO" id="GO:0005524">
    <property type="term" value="F:ATP binding"/>
    <property type="evidence" value="ECO:0007669"/>
    <property type="project" value="UniProtKB-UniRule"/>
</dbReference>
<dbReference type="STRING" id="79200.A0A166EZG0"/>
<dbReference type="OrthoDB" id="547665at2759"/>
<dbReference type="InterPro" id="IPR000719">
    <property type="entry name" value="Prot_kinase_dom"/>
</dbReference>
<evidence type="ECO:0000256" key="2">
    <source>
        <dbReference type="ARBA" id="ARBA00022527"/>
    </source>
</evidence>
<dbReference type="Gene3D" id="3.30.200.20">
    <property type="entry name" value="Phosphorylase Kinase, domain 1"/>
    <property type="match status" value="1"/>
</dbReference>
<dbReference type="Gramene" id="KZN07166">
    <property type="protein sequence ID" value="KZN07166"/>
    <property type="gene ID" value="DCAR_008003"/>
</dbReference>
<sequence>MGFVFVHLILVFSVIGVVAAGGEECRPMRCSSHGPEIWFPFQLKGRQPEHCGLPGLQVSCRRGKALMEVHYLENTSLSGIQLLTSQEVHVVYIGYQYQDIEYRIISTTLKLVSTSSSSSFSIAPFPPESKITSFNSKATCVSCSSRYATELYPPPKMVTMVGGQDFPINCFSNSLNVSELSLTSCTIVFTSSLPPEYLGPVSEGYVTSWSIPNCTRCEANGNYCKVIKYINFLNNTAPPDYRTTCVSRAVPHQDSVKPIAGIIPGVALVVLILIALLYYVNRARRQKKYDDLKIEMFLANYQAMKPTRYSYADIKKITSNFSEKLGQGGYGSVYKGQITSEIIVAVKVLNSDPNADGEDFINEVGTIGRIYHVNVVRLVGYCADGCNRALIYEFQPNDSLEKFKYSGRNHNNFLGWEKMQGIALGIARGIEYLHQGCAQQILHFDIKPNNILLDSNYNPKISDFGLAKLCSRDQSLVSMTMARGTIGYIAPEVFSRNFGKVSSKSDVYSFGMLLLEMVGSRNNTAVKNDTETYFPEWIYHHLEEGGEVAIQIEKEEDSNIAKKLTIVGLWCIGWHPVDRPSMKRVINMLESQECPAMPPNPFGTSSVRSFATDLEAISDSE</sequence>
<keyword evidence="9 13" id="KW-1133">Transmembrane helix</keyword>
<feature type="transmembrane region" description="Helical" evidence="13">
    <location>
        <begin position="259"/>
        <end position="280"/>
    </location>
</feature>
<comment type="subcellular location">
    <subcellularLocation>
        <location evidence="1">Membrane</location>
        <topology evidence="1">Single-pass type I membrane protein</topology>
    </subcellularLocation>
</comment>
<dbReference type="PROSITE" id="PS50011">
    <property type="entry name" value="PROTEIN_KINASE_DOM"/>
    <property type="match status" value="1"/>
</dbReference>
<dbReference type="PROSITE" id="PS00108">
    <property type="entry name" value="PROTEIN_KINASE_ST"/>
    <property type="match status" value="1"/>
</dbReference>
<dbReference type="GO" id="GO:0030247">
    <property type="term" value="F:polysaccharide binding"/>
    <property type="evidence" value="ECO:0007669"/>
    <property type="project" value="InterPro"/>
</dbReference>
<evidence type="ECO:0000256" key="6">
    <source>
        <dbReference type="ARBA" id="ARBA00022741"/>
    </source>
</evidence>
<dbReference type="InterPro" id="IPR008271">
    <property type="entry name" value="Ser/Thr_kinase_AS"/>
</dbReference>
<keyword evidence="3" id="KW-0808">Transferase</keyword>
<evidence type="ECO:0000256" key="11">
    <source>
        <dbReference type="ARBA" id="ARBA00023180"/>
    </source>
</evidence>
<dbReference type="Gene3D" id="1.10.510.10">
    <property type="entry name" value="Transferase(Phosphotransferase) domain 1"/>
    <property type="match status" value="1"/>
</dbReference>
<dbReference type="SMART" id="SM00220">
    <property type="entry name" value="S_TKc"/>
    <property type="match status" value="1"/>
</dbReference>
<dbReference type="Pfam" id="PF13947">
    <property type="entry name" value="GUB_WAK_bind"/>
    <property type="match status" value="1"/>
</dbReference>
<dbReference type="EMBL" id="LNRQ01000002">
    <property type="protein sequence ID" value="KZN07166.1"/>
    <property type="molecule type" value="Genomic_DNA"/>
</dbReference>
<dbReference type="InterPro" id="IPR011009">
    <property type="entry name" value="Kinase-like_dom_sf"/>
</dbReference>
<organism evidence="16">
    <name type="scientific">Daucus carota subsp. sativus</name>
    <name type="common">Carrot</name>
    <dbReference type="NCBI Taxonomy" id="79200"/>
    <lineage>
        <taxon>Eukaryota</taxon>
        <taxon>Viridiplantae</taxon>
        <taxon>Streptophyta</taxon>
        <taxon>Embryophyta</taxon>
        <taxon>Tracheophyta</taxon>
        <taxon>Spermatophyta</taxon>
        <taxon>Magnoliopsida</taxon>
        <taxon>eudicotyledons</taxon>
        <taxon>Gunneridae</taxon>
        <taxon>Pentapetalae</taxon>
        <taxon>asterids</taxon>
        <taxon>campanulids</taxon>
        <taxon>Apiales</taxon>
        <taxon>Apiaceae</taxon>
        <taxon>Apioideae</taxon>
        <taxon>Scandiceae</taxon>
        <taxon>Daucinae</taxon>
        <taxon>Daucus</taxon>
        <taxon>Daucus sect. Daucus</taxon>
    </lineage>
</organism>
<evidence type="ECO:0000256" key="14">
    <source>
        <dbReference type="SAM" id="SignalP"/>
    </source>
</evidence>
<dbReference type="InterPro" id="IPR017441">
    <property type="entry name" value="Protein_kinase_ATP_BS"/>
</dbReference>
<dbReference type="KEGG" id="dcr:108206212"/>
<reference evidence="16" key="1">
    <citation type="journal article" date="2016" name="Nat. Genet.">
        <title>A high-quality carrot genome assembly provides new insights into carotenoid accumulation and asterid genome evolution.</title>
        <authorList>
            <person name="Iorizzo M."/>
            <person name="Ellison S."/>
            <person name="Senalik D."/>
            <person name="Zeng P."/>
            <person name="Satapoomin P."/>
            <person name="Huang J."/>
            <person name="Bowman M."/>
            <person name="Iovene M."/>
            <person name="Sanseverino W."/>
            <person name="Cavagnaro P."/>
            <person name="Yildiz M."/>
            <person name="Macko-Podgorni A."/>
            <person name="Moranska E."/>
            <person name="Grzebelus E."/>
            <person name="Grzebelus D."/>
            <person name="Ashrafi H."/>
            <person name="Zheng Z."/>
            <person name="Cheng S."/>
            <person name="Spooner D."/>
            <person name="Van Deynze A."/>
            <person name="Simon P."/>
        </authorList>
    </citation>
    <scope>NUCLEOTIDE SEQUENCE [LARGE SCALE GENOMIC DNA]</scope>
    <source>
        <tissue evidence="16">Leaf</tissue>
    </source>
</reference>
<evidence type="ECO:0000256" key="5">
    <source>
        <dbReference type="ARBA" id="ARBA00022729"/>
    </source>
</evidence>
<dbReference type="FunFam" id="3.30.200.20:FF:000178">
    <property type="entry name" value="serine/threonine-protein kinase PBS1-like"/>
    <property type="match status" value="1"/>
</dbReference>
<evidence type="ECO:0000259" key="15">
    <source>
        <dbReference type="PROSITE" id="PS50011"/>
    </source>
</evidence>
<protein>
    <recommendedName>
        <fullName evidence="15">Protein kinase domain-containing protein</fullName>
    </recommendedName>
</protein>
<evidence type="ECO:0000313" key="16">
    <source>
        <dbReference type="EMBL" id="KZN07166.1"/>
    </source>
</evidence>
<feature type="chain" id="PRO_5007873047" description="Protein kinase domain-containing protein" evidence="14">
    <location>
        <begin position="21"/>
        <end position="621"/>
    </location>
</feature>
<gene>
    <name evidence="16" type="ORF">DCAR_008003</name>
</gene>
<feature type="signal peptide" evidence="14">
    <location>
        <begin position="1"/>
        <end position="20"/>
    </location>
</feature>
<feature type="binding site" evidence="12">
    <location>
        <position position="347"/>
    </location>
    <ligand>
        <name>ATP</name>
        <dbReference type="ChEBI" id="CHEBI:30616"/>
    </ligand>
</feature>
<evidence type="ECO:0000256" key="4">
    <source>
        <dbReference type="ARBA" id="ARBA00022692"/>
    </source>
</evidence>
<keyword evidence="4 13" id="KW-0812">Transmembrane</keyword>
<keyword evidence="6 12" id="KW-0547">Nucleotide-binding</keyword>
<name>A0A166EZG0_DAUCS</name>
<accession>A0A166EZG0</accession>
<evidence type="ECO:0000256" key="9">
    <source>
        <dbReference type="ARBA" id="ARBA00022989"/>
    </source>
</evidence>
<keyword evidence="8 12" id="KW-0067">ATP-binding</keyword>
<proteinExistence type="predicted"/>
<evidence type="ECO:0000256" key="13">
    <source>
        <dbReference type="SAM" id="Phobius"/>
    </source>
</evidence>
<keyword evidence="10 13" id="KW-0472">Membrane</keyword>
<evidence type="ECO:0000256" key="7">
    <source>
        <dbReference type="ARBA" id="ARBA00022777"/>
    </source>
</evidence>
<feature type="domain" description="Protein kinase" evidence="15">
    <location>
        <begin position="319"/>
        <end position="603"/>
    </location>
</feature>
<evidence type="ECO:0000256" key="3">
    <source>
        <dbReference type="ARBA" id="ARBA00022679"/>
    </source>
</evidence>
<dbReference type="PROSITE" id="PS00107">
    <property type="entry name" value="PROTEIN_KINASE_ATP"/>
    <property type="match status" value="1"/>
</dbReference>
<dbReference type="FunFam" id="1.10.510.10:FF:000590">
    <property type="entry name" value="PR5-like receptor kinase"/>
    <property type="match status" value="1"/>
</dbReference>
<evidence type="ECO:0000256" key="12">
    <source>
        <dbReference type="PROSITE-ProRule" id="PRU10141"/>
    </source>
</evidence>
<comment type="caution">
    <text evidence="16">The sequence shown here is derived from an EMBL/GenBank/DDBJ whole genome shotgun (WGS) entry which is preliminary data.</text>
</comment>
<dbReference type="AlphaFoldDB" id="A0A166EZG0"/>
<evidence type="ECO:0000256" key="8">
    <source>
        <dbReference type="ARBA" id="ARBA00022840"/>
    </source>
</evidence>
<keyword evidence="7" id="KW-0418">Kinase</keyword>
<dbReference type="SUPFAM" id="SSF56112">
    <property type="entry name" value="Protein kinase-like (PK-like)"/>
    <property type="match status" value="1"/>
</dbReference>